<accession>A0A0E9XQQ9</accession>
<dbReference type="AlphaFoldDB" id="A0A0E9XQQ9"/>
<evidence type="ECO:0000313" key="1">
    <source>
        <dbReference type="EMBL" id="JAI04029.1"/>
    </source>
</evidence>
<organism evidence="1">
    <name type="scientific">Anguilla anguilla</name>
    <name type="common">European freshwater eel</name>
    <name type="synonym">Muraena anguilla</name>
    <dbReference type="NCBI Taxonomy" id="7936"/>
    <lineage>
        <taxon>Eukaryota</taxon>
        <taxon>Metazoa</taxon>
        <taxon>Chordata</taxon>
        <taxon>Craniata</taxon>
        <taxon>Vertebrata</taxon>
        <taxon>Euteleostomi</taxon>
        <taxon>Actinopterygii</taxon>
        <taxon>Neopterygii</taxon>
        <taxon>Teleostei</taxon>
        <taxon>Anguilliformes</taxon>
        <taxon>Anguillidae</taxon>
        <taxon>Anguilla</taxon>
    </lineage>
</organism>
<name>A0A0E9XQQ9_ANGAN</name>
<protein>
    <submittedName>
        <fullName evidence="1">Uncharacterized protein</fullName>
    </submittedName>
</protein>
<proteinExistence type="predicted"/>
<dbReference type="EMBL" id="GBXM01004549">
    <property type="protein sequence ID" value="JAI04029.1"/>
    <property type="molecule type" value="Transcribed_RNA"/>
</dbReference>
<sequence>MMIIPRLPDISLYPVKSILELYSLYCKGPSKKFSPNSI</sequence>
<reference evidence="1" key="1">
    <citation type="submission" date="2014-11" db="EMBL/GenBank/DDBJ databases">
        <authorList>
            <person name="Amaro Gonzalez C."/>
        </authorList>
    </citation>
    <scope>NUCLEOTIDE SEQUENCE</scope>
</reference>
<reference evidence="1" key="2">
    <citation type="journal article" date="2015" name="Fish Shellfish Immunol.">
        <title>Early steps in the European eel (Anguilla anguilla)-Vibrio vulnificus interaction in the gills: Role of the RtxA13 toxin.</title>
        <authorList>
            <person name="Callol A."/>
            <person name="Pajuelo D."/>
            <person name="Ebbesson L."/>
            <person name="Teles M."/>
            <person name="MacKenzie S."/>
            <person name="Amaro C."/>
        </authorList>
    </citation>
    <scope>NUCLEOTIDE SEQUENCE</scope>
</reference>